<dbReference type="PANTHER" id="PTHR39419">
    <property type="entry name" value="SLL0814 PROTEIN"/>
    <property type="match status" value="1"/>
</dbReference>
<name>A0A9X3A3S1_9PSEU</name>
<evidence type="ECO:0000313" key="2">
    <source>
        <dbReference type="EMBL" id="MCS7480418.1"/>
    </source>
</evidence>
<dbReference type="RefSeq" id="WP_259625909.1">
    <property type="nucleotide sequence ID" value="NZ_JANYMP010000013.1"/>
</dbReference>
<keyword evidence="1" id="KW-0472">Membrane</keyword>
<organism evidence="2 3">
    <name type="scientific">Umezawaea endophytica</name>
    <dbReference type="NCBI Taxonomy" id="1654476"/>
    <lineage>
        <taxon>Bacteria</taxon>
        <taxon>Bacillati</taxon>
        <taxon>Actinomycetota</taxon>
        <taxon>Actinomycetes</taxon>
        <taxon>Pseudonocardiales</taxon>
        <taxon>Pseudonocardiaceae</taxon>
        <taxon>Umezawaea</taxon>
    </lineage>
</organism>
<feature type="transmembrane region" description="Helical" evidence="1">
    <location>
        <begin position="147"/>
        <end position="167"/>
    </location>
</feature>
<reference evidence="2" key="1">
    <citation type="submission" date="2022-08" db="EMBL/GenBank/DDBJ databases">
        <authorList>
            <person name="Tistechok S."/>
            <person name="Samborskyy M."/>
            <person name="Roman I."/>
        </authorList>
    </citation>
    <scope>NUCLEOTIDE SEQUENCE</scope>
    <source>
        <strain evidence="2">DSM 103496</strain>
    </source>
</reference>
<protein>
    <submittedName>
        <fullName evidence="2">Carotenoid biosynthesis protein</fullName>
    </submittedName>
</protein>
<feature type="transmembrane region" description="Helical" evidence="1">
    <location>
        <begin position="199"/>
        <end position="219"/>
    </location>
</feature>
<dbReference type="InterPro" id="IPR007354">
    <property type="entry name" value="CruF-like"/>
</dbReference>
<feature type="transmembrane region" description="Helical" evidence="1">
    <location>
        <begin position="28"/>
        <end position="61"/>
    </location>
</feature>
<dbReference type="Proteomes" id="UP001141259">
    <property type="component" value="Unassembled WGS sequence"/>
</dbReference>
<feature type="transmembrane region" description="Helical" evidence="1">
    <location>
        <begin position="274"/>
        <end position="295"/>
    </location>
</feature>
<keyword evidence="3" id="KW-1185">Reference proteome</keyword>
<gene>
    <name evidence="2" type="ORF">NZH93_26485</name>
</gene>
<evidence type="ECO:0000313" key="3">
    <source>
        <dbReference type="Proteomes" id="UP001141259"/>
    </source>
</evidence>
<proteinExistence type="predicted"/>
<dbReference type="EMBL" id="JANYMP010000013">
    <property type="protein sequence ID" value="MCS7480418.1"/>
    <property type="molecule type" value="Genomic_DNA"/>
</dbReference>
<dbReference type="Pfam" id="PF04240">
    <property type="entry name" value="Caroten_synth"/>
    <property type="match status" value="1"/>
</dbReference>
<comment type="caution">
    <text evidence="2">The sequence shown here is derived from an EMBL/GenBank/DDBJ whole genome shotgun (WGS) entry which is preliminary data.</text>
</comment>
<keyword evidence="1" id="KW-1133">Transmembrane helix</keyword>
<evidence type="ECO:0000256" key="1">
    <source>
        <dbReference type="SAM" id="Phobius"/>
    </source>
</evidence>
<feature type="transmembrane region" description="Helical" evidence="1">
    <location>
        <begin position="112"/>
        <end position="135"/>
    </location>
</feature>
<sequence>MAMTHATDVQVPQAGAQFRGKVLDVVQWVLVVAIVLVALLLPLTGTAAASVVLPLTIPFAFLHGLRRYGWRRFLTFFVVTFVVSNFFENLSVETGFPFGDYHYNGDLKFLHVPILVGPVYFGLGYVSWLCASIVLDRADERLDRRERVGKVNLVILPMLAAAVITMFDVAADAQASTVEGNWTWHDGGGVFGVPYTNYLGWWFVTYLYFQILAFILGRAQSGAPQGIRTVNDVSLVQPTLIYASLGLSFVPYFIGADTYTVVDESGAVWSTAAINETAMVVGLFTVVVIAFLALAKIARGDVGRRG</sequence>
<accession>A0A9X3A3S1</accession>
<feature type="transmembrane region" description="Helical" evidence="1">
    <location>
        <begin position="240"/>
        <end position="262"/>
    </location>
</feature>
<keyword evidence="1" id="KW-0812">Transmembrane</keyword>
<dbReference type="AlphaFoldDB" id="A0A9X3A3S1"/>
<feature type="transmembrane region" description="Helical" evidence="1">
    <location>
        <begin position="73"/>
        <end position="92"/>
    </location>
</feature>
<dbReference type="PANTHER" id="PTHR39419:SF1">
    <property type="entry name" value="SLL0814 PROTEIN"/>
    <property type="match status" value="1"/>
</dbReference>